<evidence type="ECO:0000313" key="3">
    <source>
        <dbReference type="Proteomes" id="UP000682877"/>
    </source>
</evidence>
<evidence type="ECO:0000256" key="1">
    <source>
        <dbReference type="SAM" id="MobiDB-lite"/>
    </source>
</evidence>
<dbReference type="PANTHER" id="PTHR34665">
    <property type="entry name" value="DUF3741 DOMAIN-CONTAINING PROTEIN"/>
    <property type="match status" value="1"/>
</dbReference>
<name>A0A8S2B5N4_ARAAE</name>
<organism evidence="2 3">
    <name type="scientific">Arabidopsis arenosa</name>
    <name type="common">Sand rock-cress</name>
    <name type="synonym">Cardaminopsis arenosa</name>
    <dbReference type="NCBI Taxonomy" id="38785"/>
    <lineage>
        <taxon>Eukaryota</taxon>
        <taxon>Viridiplantae</taxon>
        <taxon>Streptophyta</taxon>
        <taxon>Embryophyta</taxon>
        <taxon>Tracheophyta</taxon>
        <taxon>Spermatophyta</taxon>
        <taxon>Magnoliopsida</taxon>
        <taxon>eudicotyledons</taxon>
        <taxon>Gunneridae</taxon>
        <taxon>Pentapetalae</taxon>
        <taxon>rosids</taxon>
        <taxon>malvids</taxon>
        <taxon>Brassicales</taxon>
        <taxon>Brassicaceae</taxon>
        <taxon>Camelineae</taxon>
        <taxon>Arabidopsis</taxon>
    </lineage>
</organism>
<dbReference type="PANTHER" id="PTHR34665:SF4">
    <property type="entry name" value="DUF3741 DOMAIN-CONTAINING PROTEIN"/>
    <property type="match status" value="1"/>
</dbReference>
<feature type="region of interest" description="Disordered" evidence="1">
    <location>
        <begin position="23"/>
        <end position="51"/>
    </location>
</feature>
<dbReference type="EMBL" id="LR999457">
    <property type="protein sequence ID" value="CAE6201660.1"/>
    <property type="molecule type" value="Genomic_DNA"/>
</dbReference>
<reference evidence="2" key="1">
    <citation type="submission" date="2021-01" db="EMBL/GenBank/DDBJ databases">
        <authorList>
            <person name="Bezrukov I."/>
        </authorList>
    </citation>
    <scope>NUCLEOTIDE SEQUENCE</scope>
</reference>
<evidence type="ECO:0000313" key="2">
    <source>
        <dbReference type="EMBL" id="CAE6201660.1"/>
    </source>
</evidence>
<proteinExistence type="predicted"/>
<gene>
    <name evidence="2" type="ORF">AARE701A_LOCUS19812</name>
</gene>
<protein>
    <submittedName>
        <fullName evidence="2">Uncharacterized protein</fullName>
    </submittedName>
</protein>
<keyword evidence="3" id="KW-1185">Reference proteome</keyword>
<accession>A0A8S2B5N4</accession>
<dbReference type="Proteomes" id="UP000682877">
    <property type="component" value="Chromosome 7"/>
</dbReference>
<sequence length="231" mass="26637">MNYMLPFANYYISTPIMSEKKNFTRSSNNRRKKRWTPTLFTGGGGEGRGGDDELATVKAAAWAWYQRHEGKPMMREFDLTTRATRTPRPSRYKLEASKNLTLSEKKVSKPHSNHLMRGDQKTKFSSLLDPYEIKSISKRIDEGSLPTSVFRYDHGHHYDHDMLQKKLEYDSKKENGLVKKMSIRNLWKGMILMAPRTVCGRSDDVDLGAYRVGPRTEKVAPTSVNMRTGRR</sequence>
<dbReference type="AlphaFoldDB" id="A0A8S2B5N4"/>